<dbReference type="EMBL" id="QWJL01000034">
    <property type="protein sequence ID" value="RIP23420.1"/>
    <property type="molecule type" value="Genomic_DNA"/>
</dbReference>
<feature type="transmembrane region" description="Helical" evidence="1">
    <location>
        <begin position="87"/>
        <end position="106"/>
    </location>
</feature>
<dbReference type="RefSeq" id="WP_077941706.1">
    <property type="nucleotide sequence ID" value="NZ_NLBR02000016.1"/>
</dbReference>
<proteinExistence type="predicted"/>
<dbReference type="Proteomes" id="UP000839536">
    <property type="component" value="Unassembled WGS sequence"/>
</dbReference>
<dbReference type="EMBL" id="SDIQ01000028">
    <property type="protein sequence ID" value="RXL19712.1"/>
    <property type="molecule type" value="Genomic_DNA"/>
</dbReference>
<dbReference type="AlphaFoldDB" id="A0A232QZA7"/>
<keyword evidence="1" id="KW-1133">Transmembrane helix</keyword>
<evidence type="ECO:0008006" key="4">
    <source>
        <dbReference type="Google" id="ProtNLM"/>
    </source>
</evidence>
<feature type="transmembrane region" description="Helical" evidence="1">
    <location>
        <begin position="59"/>
        <end position="75"/>
    </location>
</feature>
<protein>
    <recommendedName>
        <fullName evidence="4">Inner membrane protein</fullName>
    </recommendedName>
</protein>
<comment type="caution">
    <text evidence="3">The sequence shown here is derived from an EMBL/GenBank/DDBJ whole genome shotgun (WGS) entry which is preliminary data.</text>
</comment>
<name>A0A232QZA7_SALER</name>
<keyword evidence="1" id="KW-0472">Membrane</keyword>
<organism evidence="3">
    <name type="scientific">Salmonella enterica</name>
    <name type="common">Salmonella choleraesuis</name>
    <dbReference type="NCBI Taxonomy" id="28901"/>
    <lineage>
        <taxon>Bacteria</taxon>
        <taxon>Pseudomonadati</taxon>
        <taxon>Pseudomonadota</taxon>
        <taxon>Gammaproteobacteria</taxon>
        <taxon>Enterobacterales</taxon>
        <taxon>Enterobacteriaceae</taxon>
        <taxon>Salmonella</taxon>
    </lineage>
</organism>
<reference evidence="2" key="1">
    <citation type="submission" date="2018-08" db="EMBL/GenBank/DDBJ databases">
        <title>Whole genome sequencing of Salmonella enterica serotype newport.</title>
        <authorList>
            <person name="Bell R."/>
        </authorList>
    </citation>
    <scope>NUCLEOTIDE SEQUENCE [LARGE SCALE GENOMIC DNA]</scope>
    <source>
        <strain evidence="2">CFSAN048053</strain>
    </source>
</reference>
<sequence length="108" mass="12309">MLDAEFRVACLQGKKMPAIISLIYLMFSLLVFTKKITISNVLSAFLLFLSLYILHHKSLLIFIYCLIIIVATVILHQVKTSADKKAVFCFSMPCWLLILSVIINLMNK</sequence>
<dbReference type="Proteomes" id="UP000885256">
    <property type="component" value="Unassembled WGS sequence"/>
</dbReference>
<feature type="transmembrane region" description="Helical" evidence="1">
    <location>
        <begin position="21"/>
        <end position="53"/>
    </location>
</feature>
<evidence type="ECO:0000256" key="1">
    <source>
        <dbReference type="SAM" id="Phobius"/>
    </source>
</evidence>
<gene>
    <name evidence="2" type="ORF">A7D45_23870</name>
    <name evidence="3" type="ORF">EKD96_17190</name>
</gene>
<evidence type="ECO:0000313" key="3">
    <source>
        <dbReference type="EMBL" id="RXL19712.1"/>
    </source>
</evidence>
<reference evidence="3" key="2">
    <citation type="submission" date="2019-01" db="EMBL/GenBank/DDBJ databases">
        <title>Whole genome sequencing of Salmonella enterica.</title>
        <authorList>
            <person name="Cao G."/>
        </authorList>
    </citation>
    <scope>NUCLEOTIDE SEQUENCE [LARGE SCALE GENOMIC DNA]</scope>
    <source>
        <strain evidence="3">CFSAN074594</strain>
    </source>
</reference>
<keyword evidence="1" id="KW-0812">Transmembrane</keyword>
<evidence type="ECO:0000313" key="2">
    <source>
        <dbReference type="EMBL" id="RIP23420.1"/>
    </source>
</evidence>
<accession>A0A232QZA7</accession>